<proteinExistence type="predicted"/>
<organism evidence="2 3">
    <name type="scientific">Streptomyces flavidovirens</name>
    <dbReference type="NCBI Taxonomy" id="67298"/>
    <lineage>
        <taxon>Bacteria</taxon>
        <taxon>Bacillati</taxon>
        <taxon>Actinomycetota</taxon>
        <taxon>Actinomycetes</taxon>
        <taxon>Kitasatosporales</taxon>
        <taxon>Streptomycetaceae</taxon>
        <taxon>Streptomyces</taxon>
    </lineage>
</organism>
<name>A0ABW6RQ10_9ACTN</name>
<accession>A0ABW6RQ10</accession>
<gene>
    <name evidence="2" type="ORF">ACFYWW_34110</name>
</gene>
<sequence length="265" mass="30495">MLLEIDRRTEDADELVHKLHRYWQWGRLLAPGADKYIADLVRSRPDGIASIDHEKRLWRRVYPATGREGLAPVAFVFADTTDTKVDNTVKVLEEAGRRYWAPRRYETYHRGITAKDYSQAVPVVVTTLEQLMEHGADAEVWRRLGRTDEQTLTDALDNPDGDVLYRRQVARADAEEERRRAAEREARRPVCTGCGEKFTDQRWAETTTPGYGWEAGSPTMCRNCYADYLADREAAEAVRVQVAAPLEPEDGQEPDRGRGWFRRRT</sequence>
<dbReference type="RefSeq" id="WP_387899581.1">
    <property type="nucleotide sequence ID" value="NZ_JBIAPK010000017.1"/>
</dbReference>
<reference evidence="2 3" key="1">
    <citation type="submission" date="2024-10" db="EMBL/GenBank/DDBJ databases">
        <title>The Natural Products Discovery Center: Release of the First 8490 Sequenced Strains for Exploring Actinobacteria Biosynthetic Diversity.</title>
        <authorList>
            <person name="Kalkreuter E."/>
            <person name="Kautsar S.A."/>
            <person name="Yang D."/>
            <person name="Bader C.D."/>
            <person name="Teijaro C.N."/>
            <person name="Fluegel L."/>
            <person name="Davis C.M."/>
            <person name="Simpson J.R."/>
            <person name="Lauterbach L."/>
            <person name="Steele A.D."/>
            <person name="Gui C."/>
            <person name="Meng S."/>
            <person name="Li G."/>
            <person name="Viehrig K."/>
            <person name="Ye F."/>
            <person name="Su P."/>
            <person name="Kiefer A.F."/>
            <person name="Nichols A."/>
            <person name="Cepeda A.J."/>
            <person name="Yan W."/>
            <person name="Fan B."/>
            <person name="Jiang Y."/>
            <person name="Adhikari A."/>
            <person name="Zheng C.-J."/>
            <person name="Schuster L."/>
            <person name="Cowan T.M."/>
            <person name="Smanski M.J."/>
            <person name="Chevrette M.G."/>
            <person name="De Carvalho L.P.S."/>
            <person name="Shen B."/>
        </authorList>
    </citation>
    <scope>NUCLEOTIDE SEQUENCE [LARGE SCALE GENOMIC DNA]</scope>
    <source>
        <strain evidence="2 3">NPDC003029</strain>
    </source>
</reference>
<evidence type="ECO:0000313" key="3">
    <source>
        <dbReference type="Proteomes" id="UP001601976"/>
    </source>
</evidence>
<keyword evidence="3" id="KW-1185">Reference proteome</keyword>
<feature type="region of interest" description="Disordered" evidence="1">
    <location>
        <begin position="243"/>
        <end position="265"/>
    </location>
</feature>
<comment type="caution">
    <text evidence="2">The sequence shown here is derived from an EMBL/GenBank/DDBJ whole genome shotgun (WGS) entry which is preliminary data.</text>
</comment>
<evidence type="ECO:0000256" key="1">
    <source>
        <dbReference type="SAM" id="MobiDB-lite"/>
    </source>
</evidence>
<dbReference type="EMBL" id="JBIAPK010000017">
    <property type="protein sequence ID" value="MFF3343663.1"/>
    <property type="molecule type" value="Genomic_DNA"/>
</dbReference>
<evidence type="ECO:0000313" key="2">
    <source>
        <dbReference type="EMBL" id="MFF3343663.1"/>
    </source>
</evidence>
<protein>
    <submittedName>
        <fullName evidence="2">Uncharacterized protein</fullName>
    </submittedName>
</protein>
<dbReference type="Proteomes" id="UP001601976">
    <property type="component" value="Unassembled WGS sequence"/>
</dbReference>